<dbReference type="Pfam" id="PF01553">
    <property type="entry name" value="Acyltransferase"/>
    <property type="match status" value="1"/>
</dbReference>
<dbReference type="GO" id="GO:0003841">
    <property type="term" value="F:1-acylglycerol-3-phosphate O-acyltransferase activity"/>
    <property type="evidence" value="ECO:0007669"/>
    <property type="project" value="TreeGrafter"/>
</dbReference>
<evidence type="ECO:0000313" key="7">
    <source>
        <dbReference type="EMBL" id="SJZ44096.1"/>
    </source>
</evidence>
<evidence type="ECO:0000256" key="1">
    <source>
        <dbReference type="ARBA" id="ARBA00005189"/>
    </source>
</evidence>
<gene>
    <name evidence="7" type="ORF">SAMN02745191_0630</name>
</gene>
<dbReference type="InterPro" id="IPR002123">
    <property type="entry name" value="Plipid/glycerol_acylTrfase"/>
</dbReference>
<dbReference type="SMART" id="SM00563">
    <property type="entry name" value="PlsC"/>
    <property type="match status" value="1"/>
</dbReference>
<dbReference type="EMBL" id="FUWY01000001">
    <property type="protein sequence ID" value="SJZ44096.1"/>
    <property type="molecule type" value="Genomic_DNA"/>
</dbReference>
<evidence type="ECO:0000256" key="3">
    <source>
        <dbReference type="ARBA" id="ARBA00022679"/>
    </source>
</evidence>
<keyword evidence="3 7" id="KW-0808">Transferase</keyword>
<evidence type="ECO:0000256" key="4">
    <source>
        <dbReference type="ARBA" id="ARBA00023098"/>
    </source>
</evidence>
<dbReference type="OrthoDB" id="9803035at2"/>
<dbReference type="PANTHER" id="PTHR10434:SF64">
    <property type="entry name" value="1-ACYL-SN-GLYCEROL-3-PHOSPHATE ACYLTRANSFERASE-RELATED"/>
    <property type="match status" value="1"/>
</dbReference>
<keyword evidence="5 7" id="KW-0012">Acyltransferase</keyword>
<dbReference type="Proteomes" id="UP000243297">
    <property type="component" value="Unassembled WGS sequence"/>
</dbReference>
<proteinExistence type="predicted"/>
<accession>A0A1T4KNU2</accession>
<keyword evidence="4" id="KW-0443">Lipid metabolism</keyword>
<dbReference type="CDD" id="cd07989">
    <property type="entry name" value="LPLAT_AGPAT-like"/>
    <property type="match status" value="1"/>
</dbReference>
<evidence type="ECO:0000313" key="8">
    <source>
        <dbReference type="Proteomes" id="UP000243297"/>
    </source>
</evidence>
<evidence type="ECO:0000259" key="6">
    <source>
        <dbReference type="SMART" id="SM00563"/>
    </source>
</evidence>
<dbReference type="SUPFAM" id="SSF69593">
    <property type="entry name" value="Glycerol-3-phosphate (1)-acyltransferase"/>
    <property type="match status" value="1"/>
</dbReference>
<organism evidence="7 8">
    <name type="scientific">Anaerorhabdus furcosa</name>
    <dbReference type="NCBI Taxonomy" id="118967"/>
    <lineage>
        <taxon>Bacteria</taxon>
        <taxon>Bacillati</taxon>
        <taxon>Bacillota</taxon>
        <taxon>Erysipelotrichia</taxon>
        <taxon>Erysipelotrichales</taxon>
        <taxon>Erysipelotrichaceae</taxon>
        <taxon>Anaerorhabdus</taxon>
    </lineage>
</organism>
<name>A0A1T4KNU2_9FIRM</name>
<dbReference type="AlphaFoldDB" id="A0A1T4KNU2"/>
<reference evidence="8" key="1">
    <citation type="submission" date="2017-02" db="EMBL/GenBank/DDBJ databases">
        <authorList>
            <person name="Varghese N."/>
            <person name="Submissions S."/>
        </authorList>
    </citation>
    <scope>NUCLEOTIDE SEQUENCE [LARGE SCALE GENOMIC DNA]</scope>
    <source>
        <strain evidence="8">ATCC 25662</strain>
    </source>
</reference>
<feature type="domain" description="Phospholipid/glycerol acyltransferase" evidence="6">
    <location>
        <begin position="60"/>
        <end position="174"/>
    </location>
</feature>
<evidence type="ECO:0000256" key="2">
    <source>
        <dbReference type="ARBA" id="ARBA00022516"/>
    </source>
</evidence>
<sequence>MFRLILGAIYVLCSYPKAKNVKNASFDVRYFEARQACLKFLKIVKTPVEVNDIELPEGPTLFVSNHQGTIDPLVIVAALNKPTTFISKKENKKIPVISTWAEILDLIYFDRDDQASAIKMLREATRWMKAGNSVLVFPEGTRSKSSVVNNFHEASLKPAYLAKANIVPITLHNVYGDFKNIKNKTPYRITIGEAICYDDYKDKSLTELATFLHDNIDETIKKVIIQSGVEI</sequence>
<comment type="pathway">
    <text evidence="1">Lipid metabolism.</text>
</comment>
<dbReference type="PANTHER" id="PTHR10434">
    <property type="entry name" value="1-ACYL-SN-GLYCEROL-3-PHOSPHATE ACYLTRANSFERASE"/>
    <property type="match status" value="1"/>
</dbReference>
<dbReference type="RefSeq" id="WP_159443702.1">
    <property type="nucleotide sequence ID" value="NZ_FUWY01000001.1"/>
</dbReference>
<dbReference type="STRING" id="118967.SAMN02745191_0630"/>
<keyword evidence="8" id="KW-1185">Reference proteome</keyword>
<protein>
    <submittedName>
        <fullName evidence="7">1-acyl-sn-glycerol-3-phosphate acyltransferase</fullName>
    </submittedName>
</protein>
<keyword evidence="2" id="KW-0444">Lipid biosynthesis</keyword>
<dbReference type="GO" id="GO:0006654">
    <property type="term" value="P:phosphatidic acid biosynthetic process"/>
    <property type="evidence" value="ECO:0007669"/>
    <property type="project" value="TreeGrafter"/>
</dbReference>
<evidence type="ECO:0000256" key="5">
    <source>
        <dbReference type="ARBA" id="ARBA00023315"/>
    </source>
</evidence>